<organism evidence="1 2">
    <name type="scientific">Fistulina hepatica ATCC 64428</name>
    <dbReference type="NCBI Taxonomy" id="1128425"/>
    <lineage>
        <taxon>Eukaryota</taxon>
        <taxon>Fungi</taxon>
        <taxon>Dikarya</taxon>
        <taxon>Basidiomycota</taxon>
        <taxon>Agaricomycotina</taxon>
        <taxon>Agaricomycetes</taxon>
        <taxon>Agaricomycetidae</taxon>
        <taxon>Agaricales</taxon>
        <taxon>Fistulinaceae</taxon>
        <taxon>Fistulina</taxon>
    </lineage>
</organism>
<sequence>FFFTAIQLGIFDPQNGIVTAVSMEEVDDLATYGIDWEDLADDEILRHHILHNPQGEDVYDNEEEASAAFAHTNRPLHMANVEVPAFDTPFTMQEQVDAFNEEVNAIQERLSRDMEDRRMVWIRGLHVLNTVLSVPM</sequence>
<reference evidence="1 2" key="1">
    <citation type="journal article" date="2015" name="Fungal Genet. Biol.">
        <title>Evolution of novel wood decay mechanisms in Agaricales revealed by the genome sequences of Fistulina hepatica and Cylindrobasidium torrendii.</title>
        <authorList>
            <person name="Floudas D."/>
            <person name="Held B.W."/>
            <person name="Riley R."/>
            <person name="Nagy L.G."/>
            <person name="Koehler G."/>
            <person name="Ransdell A.S."/>
            <person name="Younus H."/>
            <person name="Chow J."/>
            <person name="Chiniquy J."/>
            <person name="Lipzen A."/>
            <person name="Tritt A."/>
            <person name="Sun H."/>
            <person name="Haridas S."/>
            <person name="LaButti K."/>
            <person name="Ohm R.A."/>
            <person name="Kues U."/>
            <person name="Blanchette R.A."/>
            <person name="Grigoriev I.V."/>
            <person name="Minto R.E."/>
            <person name="Hibbett D.S."/>
        </authorList>
    </citation>
    <scope>NUCLEOTIDE SEQUENCE [LARGE SCALE GENOMIC DNA]</scope>
    <source>
        <strain evidence="1 2">ATCC 64428</strain>
    </source>
</reference>
<keyword evidence="2" id="KW-1185">Reference proteome</keyword>
<dbReference type="EMBL" id="KN882034">
    <property type="protein sequence ID" value="KIY46348.1"/>
    <property type="molecule type" value="Genomic_DNA"/>
</dbReference>
<protein>
    <submittedName>
        <fullName evidence="1">Uncharacterized protein</fullName>
    </submittedName>
</protein>
<feature type="non-terminal residue" evidence="1">
    <location>
        <position position="1"/>
    </location>
</feature>
<evidence type="ECO:0000313" key="2">
    <source>
        <dbReference type="Proteomes" id="UP000054144"/>
    </source>
</evidence>
<proteinExistence type="predicted"/>
<dbReference type="Proteomes" id="UP000054144">
    <property type="component" value="Unassembled WGS sequence"/>
</dbReference>
<accession>A0A0D7A6B9</accession>
<dbReference type="OrthoDB" id="3353107at2759"/>
<gene>
    <name evidence="1" type="ORF">FISHEDRAFT_47409</name>
</gene>
<name>A0A0D7A6B9_9AGAR</name>
<evidence type="ECO:0000313" key="1">
    <source>
        <dbReference type="EMBL" id="KIY46348.1"/>
    </source>
</evidence>
<dbReference type="AlphaFoldDB" id="A0A0D7A6B9"/>